<keyword evidence="2" id="KW-1185">Reference proteome</keyword>
<evidence type="ECO:0000313" key="1">
    <source>
        <dbReference type="EMBL" id="KZP20709.1"/>
    </source>
</evidence>
<dbReference type="Proteomes" id="UP000076532">
    <property type="component" value="Unassembled WGS sequence"/>
</dbReference>
<sequence>MVHASCAPPQIHVRNVVFKSHSCPRSVTPPGDFGWMDIIDRNSIRRMEIDFADPLTCHLRGISSRRTPDLLDEARCVQRHMQLLIAHPTALEELHITRYSLQPRGREIDMDSFQVNLPMLRAYDGPFQFYEGFVLGEMIELLELRHLVGGYVDTQRVLRTLSKQVHPRIRSLTVCIFDDPIGYLRKISALYPQLRHVGISIWQVHEDEVSHHHAA</sequence>
<evidence type="ECO:0000313" key="2">
    <source>
        <dbReference type="Proteomes" id="UP000076532"/>
    </source>
</evidence>
<reference evidence="1 2" key="1">
    <citation type="journal article" date="2016" name="Mol. Biol. Evol.">
        <title>Comparative Genomics of Early-Diverging Mushroom-Forming Fungi Provides Insights into the Origins of Lignocellulose Decay Capabilities.</title>
        <authorList>
            <person name="Nagy L.G."/>
            <person name="Riley R."/>
            <person name="Tritt A."/>
            <person name="Adam C."/>
            <person name="Daum C."/>
            <person name="Floudas D."/>
            <person name="Sun H."/>
            <person name="Yadav J.S."/>
            <person name="Pangilinan J."/>
            <person name="Larsson K.H."/>
            <person name="Matsuura K."/>
            <person name="Barry K."/>
            <person name="Labutti K."/>
            <person name="Kuo R."/>
            <person name="Ohm R.A."/>
            <person name="Bhattacharya S.S."/>
            <person name="Shirouzu T."/>
            <person name="Yoshinaga Y."/>
            <person name="Martin F.M."/>
            <person name="Grigoriev I.V."/>
            <person name="Hibbett D.S."/>
        </authorList>
    </citation>
    <scope>NUCLEOTIDE SEQUENCE [LARGE SCALE GENOMIC DNA]</scope>
    <source>
        <strain evidence="1 2">CBS 109695</strain>
    </source>
</reference>
<organism evidence="1 2">
    <name type="scientific">Athelia psychrophila</name>
    <dbReference type="NCBI Taxonomy" id="1759441"/>
    <lineage>
        <taxon>Eukaryota</taxon>
        <taxon>Fungi</taxon>
        <taxon>Dikarya</taxon>
        <taxon>Basidiomycota</taxon>
        <taxon>Agaricomycotina</taxon>
        <taxon>Agaricomycetes</taxon>
        <taxon>Agaricomycetidae</taxon>
        <taxon>Atheliales</taxon>
        <taxon>Atheliaceae</taxon>
        <taxon>Athelia</taxon>
    </lineage>
</organism>
<dbReference type="OrthoDB" id="10510996at2759"/>
<gene>
    <name evidence="1" type="ORF">FIBSPDRAFT_861442</name>
</gene>
<accession>A0A166JC28</accession>
<dbReference type="EMBL" id="KV417553">
    <property type="protein sequence ID" value="KZP20709.1"/>
    <property type="molecule type" value="Genomic_DNA"/>
</dbReference>
<name>A0A166JC28_9AGAM</name>
<dbReference type="AlphaFoldDB" id="A0A166JC28"/>
<protein>
    <submittedName>
        <fullName evidence="1">Uncharacterized protein</fullName>
    </submittedName>
</protein>
<proteinExistence type="predicted"/>